<dbReference type="PANTHER" id="PTHR10545">
    <property type="entry name" value="DIAMINE N-ACETYLTRANSFERASE"/>
    <property type="match status" value="1"/>
</dbReference>
<dbReference type="InterPro" id="IPR016181">
    <property type="entry name" value="Acyl_CoA_acyltransferase"/>
</dbReference>
<name>A0A0J9E356_9RHOB</name>
<evidence type="ECO:0000256" key="1">
    <source>
        <dbReference type="ARBA" id="ARBA00022679"/>
    </source>
</evidence>
<dbReference type="SUPFAM" id="SSF55729">
    <property type="entry name" value="Acyl-CoA N-acyltransferases (Nat)"/>
    <property type="match status" value="1"/>
</dbReference>
<feature type="domain" description="N-acetyltransferase" evidence="3">
    <location>
        <begin position="1"/>
        <end position="80"/>
    </location>
</feature>
<dbReference type="EMBL" id="LFTY01000002">
    <property type="protein sequence ID" value="KMW57175.1"/>
    <property type="molecule type" value="Genomic_DNA"/>
</dbReference>
<proteinExistence type="predicted"/>
<dbReference type="InterPro" id="IPR000182">
    <property type="entry name" value="GNAT_dom"/>
</dbReference>
<evidence type="ECO:0000256" key="2">
    <source>
        <dbReference type="ARBA" id="ARBA00023315"/>
    </source>
</evidence>
<dbReference type="AlphaFoldDB" id="A0A0J9E356"/>
<keyword evidence="5" id="KW-1185">Reference proteome</keyword>
<organism evidence="4 5">
    <name type="scientific">Candidatus Rhodobacter oscarellae</name>
    <dbReference type="NCBI Taxonomy" id="1675527"/>
    <lineage>
        <taxon>Bacteria</taxon>
        <taxon>Pseudomonadati</taxon>
        <taxon>Pseudomonadota</taxon>
        <taxon>Alphaproteobacteria</taxon>
        <taxon>Rhodobacterales</taxon>
        <taxon>Rhodobacter group</taxon>
        <taxon>Rhodobacter</taxon>
    </lineage>
</organism>
<accession>A0A0J9E356</accession>
<dbReference type="InterPro" id="IPR051016">
    <property type="entry name" value="Diverse_Substrate_AcTransf"/>
</dbReference>
<keyword evidence="2" id="KW-0012">Acyltransferase</keyword>
<comment type="caution">
    <text evidence="4">The sequence shown here is derived from an EMBL/GenBank/DDBJ whole genome shotgun (WGS) entry which is preliminary data.</text>
</comment>
<protein>
    <submittedName>
        <fullName evidence="4">YbjA protein</fullName>
    </submittedName>
</protein>
<dbReference type="Pfam" id="PF00583">
    <property type="entry name" value="Acetyltransf_1"/>
    <property type="match status" value="1"/>
</dbReference>
<keyword evidence="1" id="KW-0808">Transferase</keyword>
<dbReference type="Gene3D" id="3.40.630.30">
    <property type="match status" value="1"/>
</dbReference>
<gene>
    <name evidence="4" type="ORF">AIOL_002136</name>
</gene>
<evidence type="ECO:0000313" key="4">
    <source>
        <dbReference type="EMBL" id="KMW57175.1"/>
    </source>
</evidence>
<dbReference type="CDD" id="cd04301">
    <property type="entry name" value="NAT_SF"/>
    <property type="match status" value="1"/>
</dbReference>
<dbReference type="PATRIC" id="fig|1675527.3.peg.2251"/>
<dbReference type="PANTHER" id="PTHR10545:SF29">
    <property type="entry name" value="GH14572P-RELATED"/>
    <property type="match status" value="1"/>
</dbReference>
<dbReference type="PROSITE" id="PS51186">
    <property type="entry name" value="GNAT"/>
    <property type="match status" value="1"/>
</dbReference>
<dbReference type="GO" id="GO:0008080">
    <property type="term" value="F:N-acetyltransferase activity"/>
    <property type="evidence" value="ECO:0007669"/>
    <property type="project" value="UniProtKB-ARBA"/>
</dbReference>
<sequence length="80" mass="9137">MKDLFVSERARGTGLGNLFMRHLARHAVELGCHRFDWTAETDNPRAVAFYDDLKAERVAEKVYFRFSDANLRAFAGTGKD</sequence>
<reference evidence="4 5" key="1">
    <citation type="submission" date="2015-06" db="EMBL/GenBank/DDBJ databases">
        <title>Draft genome sequence of an Alphaproteobacteria species associated to the Mediterranean sponge Oscarella lobularis.</title>
        <authorList>
            <person name="Jourda C."/>
            <person name="Santini S."/>
            <person name="Claverie J.-M."/>
        </authorList>
    </citation>
    <scope>NUCLEOTIDE SEQUENCE [LARGE SCALE GENOMIC DNA]</scope>
    <source>
        <strain evidence="4">IGS</strain>
    </source>
</reference>
<dbReference type="Proteomes" id="UP000037178">
    <property type="component" value="Unassembled WGS sequence"/>
</dbReference>
<evidence type="ECO:0000259" key="3">
    <source>
        <dbReference type="PROSITE" id="PS51186"/>
    </source>
</evidence>
<evidence type="ECO:0000313" key="5">
    <source>
        <dbReference type="Proteomes" id="UP000037178"/>
    </source>
</evidence>